<dbReference type="CDD" id="cd00338">
    <property type="entry name" value="Ser_Recombinase"/>
    <property type="match status" value="1"/>
</dbReference>
<dbReference type="GeneID" id="55584653"/>
<keyword evidence="3" id="KW-0233">DNA recombination</keyword>
<dbReference type="InterPro" id="IPR050639">
    <property type="entry name" value="SSR_resolvase"/>
</dbReference>
<feature type="domain" description="Resolvase/invertase-type recombinase catalytic" evidence="4">
    <location>
        <begin position="6"/>
        <end position="154"/>
    </location>
</feature>
<dbReference type="InterPro" id="IPR006119">
    <property type="entry name" value="Resolv_N"/>
</dbReference>
<dbReference type="SMART" id="SM00857">
    <property type="entry name" value="Resolvase"/>
    <property type="match status" value="1"/>
</dbReference>
<dbReference type="PANTHER" id="PTHR30461:SF2">
    <property type="entry name" value="SERINE RECOMBINASE PINE-RELATED"/>
    <property type="match status" value="1"/>
</dbReference>
<dbReference type="PANTHER" id="PTHR30461">
    <property type="entry name" value="DNA-INVERTASE FROM LAMBDOID PROPHAGE"/>
    <property type="match status" value="1"/>
</dbReference>
<dbReference type="InterPro" id="IPR036162">
    <property type="entry name" value="Resolvase-like_N_sf"/>
</dbReference>
<evidence type="ECO:0000256" key="2">
    <source>
        <dbReference type="ARBA" id="ARBA00023125"/>
    </source>
</evidence>
<reference evidence="5 6" key="1">
    <citation type="journal article" date="2019" name="ISME J.">
        <title>Isolation and characterization of a thermophilic sulfur- and iron-reducing thaumarchaeote from a terrestrial acidic hot spring.</title>
        <authorList>
            <person name="Kato S."/>
            <person name="Itoh T."/>
            <person name="Yuki M."/>
            <person name="Nagamori M."/>
            <person name="Ohnishi M."/>
            <person name="Uematsu K."/>
            <person name="Suzuki K."/>
            <person name="Takashina T."/>
            <person name="Ohkuma M."/>
        </authorList>
    </citation>
    <scope>NUCLEOTIDE SEQUENCE [LARGE SCALE GENOMIC DNA]</scope>
    <source>
        <strain evidence="5 6">NAS-02</strain>
    </source>
</reference>
<dbReference type="SUPFAM" id="SSF53041">
    <property type="entry name" value="Resolvase-like"/>
    <property type="match status" value="1"/>
</dbReference>
<evidence type="ECO:0000313" key="6">
    <source>
        <dbReference type="Proteomes" id="UP000509448"/>
    </source>
</evidence>
<evidence type="ECO:0000259" key="4">
    <source>
        <dbReference type="PROSITE" id="PS51736"/>
    </source>
</evidence>
<dbReference type="GO" id="GO:0015074">
    <property type="term" value="P:DNA integration"/>
    <property type="evidence" value="ECO:0007669"/>
    <property type="project" value="UniProtKB-KW"/>
</dbReference>
<dbReference type="Gene3D" id="3.40.50.1390">
    <property type="entry name" value="Resolvase, N-terminal catalytic domain"/>
    <property type="match status" value="1"/>
</dbReference>
<dbReference type="InterPro" id="IPR006118">
    <property type="entry name" value="Recombinase_CS"/>
</dbReference>
<dbReference type="Gene3D" id="1.10.10.60">
    <property type="entry name" value="Homeodomain-like"/>
    <property type="match status" value="1"/>
</dbReference>
<keyword evidence="6" id="KW-1185">Reference proteome</keyword>
<dbReference type="Pfam" id="PF00239">
    <property type="entry name" value="Resolvase"/>
    <property type="match status" value="1"/>
</dbReference>
<dbReference type="GO" id="GO:0000150">
    <property type="term" value="F:DNA strand exchange activity"/>
    <property type="evidence" value="ECO:0007669"/>
    <property type="project" value="InterPro"/>
</dbReference>
<protein>
    <submittedName>
        <fullName evidence="5">Site-specific recombinase, resolvase family</fullName>
    </submittedName>
</protein>
<dbReference type="AlphaFoldDB" id="A0A4P2VG16"/>
<dbReference type="GO" id="GO:0003677">
    <property type="term" value="F:DNA binding"/>
    <property type="evidence" value="ECO:0007669"/>
    <property type="project" value="UniProtKB-KW"/>
</dbReference>
<sequence>MSLERPLAVYLRVSTRKQETENQSIAIEQWLSSRGLSWGDVDYRLEDVESGTEDQRSGFQELWRLVKEGRVHGVLVFEISRLSRRQRTLIDFLYDCVERGITVYSVKESYLAEWLREPRARAIVVGLLSILYDLERQMISDRTKAGLERARMQGKIVGRPRKQVDRREVDKLLRLGVPRTKIARMLGVSPRTLKRRIVEWNSQGRA</sequence>
<proteinExistence type="predicted"/>
<evidence type="ECO:0000313" key="5">
    <source>
        <dbReference type="EMBL" id="BBE42232.1"/>
    </source>
</evidence>
<keyword evidence="2" id="KW-0238">DNA-binding</keyword>
<dbReference type="EMBL" id="AP018732">
    <property type="protein sequence ID" value="BBE42232.1"/>
    <property type="molecule type" value="Genomic_DNA"/>
</dbReference>
<dbReference type="PROSITE" id="PS51736">
    <property type="entry name" value="RECOMBINASES_3"/>
    <property type="match status" value="1"/>
</dbReference>
<name>A0A4P2VG16_9ARCH</name>
<dbReference type="OrthoDB" id="24728at2157"/>
<accession>A0A4P2VG16</accession>
<dbReference type="KEGG" id="ccai:NAS2_0843"/>
<dbReference type="Proteomes" id="UP000509448">
    <property type="component" value="Chromosome"/>
</dbReference>
<dbReference type="RefSeq" id="WP_174448485.1">
    <property type="nucleotide sequence ID" value="NZ_AP018732.1"/>
</dbReference>
<gene>
    <name evidence="5" type="ORF">NAS2_0843</name>
</gene>
<keyword evidence="1" id="KW-0229">DNA integration</keyword>
<dbReference type="PROSITE" id="PS00397">
    <property type="entry name" value="RECOMBINASES_1"/>
    <property type="match status" value="1"/>
</dbReference>
<evidence type="ECO:0000256" key="1">
    <source>
        <dbReference type="ARBA" id="ARBA00022908"/>
    </source>
</evidence>
<organism evidence="5 6">
    <name type="scientific">Conexivisphaera calida</name>
    <dbReference type="NCBI Taxonomy" id="1874277"/>
    <lineage>
        <taxon>Archaea</taxon>
        <taxon>Nitrososphaerota</taxon>
        <taxon>Conexivisphaeria</taxon>
        <taxon>Conexivisphaerales</taxon>
        <taxon>Conexivisphaeraceae</taxon>
        <taxon>Conexivisphaera</taxon>
    </lineage>
</organism>
<evidence type="ECO:0000256" key="3">
    <source>
        <dbReference type="ARBA" id="ARBA00023172"/>
    </source>
</evidence>